<dbReference type="OrthoDB" id="432447at2759"/>
<dbReference type="SUPFAM" id="SSF56091">
    <property type="entry name" value="DNA ligase/mRNA capping enzyme, catalytic domain"/>
    <property type="match status" value="1"/>
</dbReference>
<dbReference type="PANTHER" id="PTHR43883">
    <property type="entry name" value="SLR0207 PROTEIN"/>
    <property type="match status" value="1"/>
</dbReference>
<dbReference type="Pfam" id="PF13671">
    <property type="entry name" value="AAA_33"/>
    <property type="match status" value="1"/>
</dbReference>
<accession>A0A9P3LCU8</accession>
<dbReference type="InterPro" id="IPR000387">
    <property type="entry name" value="Tyr_Pase_dom"/>
</dbReference>
<dbReference type="SUPFAM" id="SSF52799">
    <property type="entry name" value="(Phosphotyrosine protein) phosphatases II"/>
    <property type="match status" value="1"/>
</dbReference>
<dbReference type="InterPro" id="IPR052732">
    <property type="entry name" value="Cell-binding_unc_protein"/>
</dbReference>
<evidence type="ECO:0000313" key="3">
    <source>
        <dbReference type="EMBL" id="GJE89638.1"/>
    </source>
</evidence>
<dbReference type="Gene3D" id="3.40.50.300">
    <property type="entry name" value="P-loop containing nucleotide triphosphate hydrolases"/>
    <property type="match status" value="1"/>
</dbReference>
<dbReference type="AlphaFoldDB" id="A0A9P3LCU8"/>
<keyword evidence="4" id="KW-1185">Reference proteome</keyword>
<dbReference type="PROSITE" id="PS50056">
    <property type="entry name" value="TYR_PHOSPHATASE_2"/>
    <property type="match status" value="1"/>
</dbReference>
<dbReference type="CDD" id="cd14504">
    <property type="entry name" value="DUSP23"/>
    <property type="match status" value="1"/>
</dbReference>
<keyword evidence="3" id="KW-0436">Ligase</keyword>
<dbReference type="InterPro" id="IPR057023">
    <property type="entry name" value="PTP-SAK"/>
</dbReference>
<feature type="domain" description="Tyrosine specific protein phosphatases" evidence="2">
    <location>
        <begin position="362"/>
        <end position="445"/>
    </location>
</feature>
<dbReference type="InterPro" id="IPR054498">
    <property type="entry name" value="2H-SAK"/>
</dbReference>
<dbReference type="Proteomes" id="UP000703269">
    <property type="component" value="Unassembled WGS sequence"/>
</dbReference>
<gene>
    <name evidence="3" type="ORF">PsYK624_057420</name>
</gene>
<keyword evidence="1" id="KW-0378">Hydrolase</keyword>
<dbReference type="GO" id="GO:0016791">
    <property type="term" value="F:phosphatase activity"/>
    <property type="evidence" value="ECO:0007669"/>
    <property type="project" value="UniProtKB-ARBA"/>
</dbReference>
<dbReference type="Gene3D" id="3.30.470.30">
    <property type="entry name" value="DNA ligase/mRNA capping enzyme"/>
    <property type="match status" value="1"/>
</dbReference>
<dbReference type="InterPro" id="IPR021122">
    <property type="entry name" value="RNA_ligase_dom_REL/Rnl2"/>
</dbReference>
<reference evidence="3 4" key="1">
    <citation type="submission" date="2021-08" db="EMBL/GenBank/DDBJ databases">
        <title>Draft Genome Sequence of Phanerochaete sordida strain YK-624.</title>
        <authorList>
            <person name="Mori T."/>
            <person name="Dohra H."/>
            <person name="Suzuki T."/>
            <person name="Kawagishi H."/>
            <person name="Hirai H."/>
        </authorList>
    </citation>
    <scope>NUCLEOTIDE SEQUENCE [LARGE SCALE GENOMIC DNA]</scope>
    <source>
        <strain evidence="3 4">YK-624</strain>
    </source>
</reference>
<dbReference type="Pfam" id="PF09414">
    <property type="entry name" value="RNA_ligase"/>
    <property type="match status" value="1"/>
</dbReference>
<evidence type="ECO:0000313" key="4">
    <source>
        <dbReference type="Proteomes" id="UP000703269"/>
    </source>
</evidence>
<protein>
    <submittedName>
        <fullName evidence="3">ATP dependent DNA ligase</fullName>
    </submittedName>
</protein>
<name>A0A9P3LCU8_9APHY</name>
<dbReference type="Gene3D" id="3.90.190.10">
    <property type="entry name" value="Protein tyrosine phosphatase superfamily"/>
    <property type="match status" value="1"/>
</dbReference>
<dbReference type="EMBL" id="BPQB01000013">
    <property type="protein sequence ID" value="GJE89638.1"/>
    <property type="molecule type" value="Genomic_DNA"/>
</dbReference>
<organism evidence="3 4">
    <name type="scientific">Phanerochaete sordida</name>
    <dbReference type="NCBI Taxonomy" id="48140"/>
    <lineage>
        <taxon>Eukaryota</taxon>
        <taxon>Fungi</taxon>
        <taxon>Dikarya</taxon>
        <taxon>Basidiomycota</taxon>
        <taxon>Agaricomycotina</taxon>
        <taxon>Agaricomycetes</taxon>
        <taxon>Polyporales</taxon>
        <taxon>Phanerochaetaceae</taxon>
        <taxon>Phanerochaete</taxon>
    </lineage>
</organism>
<dbReference type="Pfam" id="PF22547">
    <property type="entry name" value="2H-SAK"/>
    <property type="match status" value="1"/>
</dbReference>
<dbReference type="SUPFAM" id="SSF52540">
    <property type="entry name" value="P-loop containing nucleoside triphosphate hydrolases"/>
    <property type="match status" value="1"/>
</dbReference>
<dbReference type="InterPro" id="IPR027417">
    <property type="entry name" value="P-loop_NTPase"/>
</dbReference>
<dbReference type="InterPro" id="IPR029021">
    <property type="entry name" value="Prot-tyrosine_phosphatase-like"/>
</dbReference>
<dbReference type="Pfam" id="PF22784">
    <property type="entry name" value="PTP-SAK"/>
    <property type="match status" value="1"/>
</dbReference>
<proteinExistence type="predicted"/>
<comment type="caution">
    <text evidence="3">The sequence shown here is derived from an EMBL/GenBank/DDBJ whole genome shotgun (WGS) entry which is preliminary data.</text>
</comment>
<evidence type="ECO:0000256" key="1">
    <source>
        <dbReference type="ARBA" id="ARBA00022801"/>
    </source>
</evidence>
<dbReference type="GO" id="GO:0016874">
    <property type="term" value="F:ligase activity"/>
    <property type="evidence" value="ECO:0007669"/>
    <property type="project" value="UniProtKB-KW"/>
</dbReference>
<dbReference type="PANTHER" id="PTHR43883:SF1">
    <property type="entry name" value="GLUCONOKINASE"/>
    <property type="match status" value="1"/>
</dbReference>
<sequence length="867" mass="95851">MELQQFRGCLVLVGPTVDEFAHNADTSDYTFPPTDCSYHITLVTKGELRSLSQSSSTQDILRRLQSAYGDEHPRIYSLGVGAHPQHKPEVFFVPVVWAKGQQLRKLLGLPPKHFHITLSRQDAHDVDKGIASLLRPLSPDAAAELLDHLVFTLHSFGDHPRSKEYSIKLCASYSSSEKGFLRLGDSALQLGEHKLAMLSYACAHRRTTDAKLKEYCIRRIITCAQETEWGTICTEWELDQLPEALCEHLVQPWSSEVLAALEGLTSTASTLCHHSREKLFIRAPMQSSEPWYRLPRFFRWLVPFKVAVMSTPRNSTDIAALGSPHIGIRHIITLTEETPLEPEWFAGSRVTNTFLPIPNYHPPTIEQMDLIIKLLCDEENLPVLIHCGGGKGRAGTVVACLLVAFGFNAPRLDYSLTQPAMSAPEAIAALRDIRPGSIETEQQEAFVGKWASTIWKRQSLFPESVPEPLPCPLEIEGTLGPSSNLFIFVGLPGSGKSWISRSLLARDSSGWDWISQDDSGSRSACETAIGHARGKTRVILDRCNTSRADRAAWLALAAHWAVSPVCVYFDYPATLCTHRAQNRAGHPTLPPGPRVRNAVAQMQKQLDVPSLDEGFTAIVTVCSFAAAAELVTRLSPAVTLFKFPRTPHLLNLGAATQDDIVCALPPAGAAHVVITEKVDGANMGFALTPDGLQLLAQNRAHYVHAASHAQFRRLDAWLDAHGGALRRVLGRDAHFAARYVLFGEWLAATHSVAYTRLPDWFLAFDLYDRTTRSWADRRTLEARLAGTGIGLVPVLYQGPMPAEDELRCMVQQQSRFTDGRVEGVYVKTERGGKVVGRGKVVRSDFIAGNEHWTKGPLRANELESHNA</sequence>
<evidence type="ECO:0000259" key="2">
    <source>
        <dbReference type="PROSITE" id="PS50056"/>
    </source>
</evidence>